<feature type="transmembrane region" description="Helical" evidence="1">
    <location>
        <begin position="6"/>
        <end position="22"/>
    </location>
</feature>
<organism evidence="2 3">
    <name type="scientific">Lactiplantibacillus brownii</name>
    <dbReference type="NCBI Taxonomy" id="3069269"/>
    <lineage>
        <taxon>Bacteria</taxon>
        <taxon>Bacillati</taxon>
        <taxon>Bacillota</taxon>
        <taxon>Bacilli</taxon>
        <taxon>Lactobacillales</taxon>
        <taxon>Lactobacillaceae</taxon>
        <taxon>Lactiplantibacillus</taxon>
    </lineage>
</organism>
<sequence length="89" mass="10569">MFTWSFWILAIWFVVNAIWMWFDLDNQSLLRTFAYINVVAVIWGFWAFYGATPVSGLNTWFQVLNWANVVLAALQFYFGYRQTSTHRTA</sequence>
<reference evidence="2 3" key="1">
    <citation type="journal article" date="2023" name="Int. J. Syst. Evol. Microbiol.">
        <title>Lactiplantibacillus brownii sp. nov., a novel psychrotolerant species isolated from sauerkraut.</title>
        <authorList>
            <person name="Heng Y.C."/>
            <person name="Silvaraju S."/>
            <person name="Lee J.K.Y."/>
            <person name="Kittelmann S."/>
        </authorList>
    </citation>
    <scope>NUCLEOTIDE SEQUENCE [LARGE SCALE GENOMIC DNA]</scope>
    <source>
        <strain evidence="2 3">WILCCON 0030</strain>
    </source>
</reference>
<keyword evidence="3" id="KW-1185">Reference proteome</keyword>
<accession>A0ABU1A8T3</accession>
<gene>
    <name evidence="2" type="ORF">RA086_06925</name>
</gene>
<feature type="transmembrane region" description="Helical" evidence="1">
    <location>
        <begin position="34"/>
        <end position="51"/>
    </location>
</feature>
<evidence type="ECO:0000256" key="1">
    <source>
        <dbReference type="SAM" id="Phobius"/>
    </source>
</evidence>
<keyword evidence="1" id="KW-0472">Membrane</keyword>
<dbReference type="RefSeq" id="WP_308703109.1">
    <property type="nucleotide sequence ID" value="NZ_AP027463.1"/>
</dbReference>
<evidence type="ECO:0000313" key="2">
    <source>
        <dbReference type="EMBL" id="MDQ7937358.1"/>
    </source>
</evidence>
<evidence type="ECO:0008006" key="4">
    <source>
        <dbReference type="Google" id="ProtNLM"/>
    </source>
</evidence>
<comment type="caution">
    <text evidence="2">The sequence shown here is derived from an EMBL/GenBank/DDBJ whole genome shotgun (WGS) entry which is preliminary data.</text>
</comment>
<dbReference type="EMBL" id="JAVCWF010000001">
    <property type="protein sequence ID" value="MDQ7937358.1"/>
    <property type="molecule type" value="Genomic_DNA"/>
</dbReference>
<keyword evidence="1" id="KW-0812">Transmembrane</keyword>
<name>A0ABU1A8T3_9LACO</name>
<proteinExistence type="predicted"/>
<keyword evidence="1" id="KW-1133">Transmembrane helix</keyword>
<dbReference type="Proteomes" id="UP001227831">
    <property type="component" value="Unassembled WGS sequence"/>
</dbReference>
<protein>
    <recommendedName>
        <fullName evidence="4">Integral membrane protein</fullName>
    </recommendedName>
</protein>
<feature type="transmembrane region" description="Helical" evidence="1">
    <location>
        <begin position="63"/>
        <end position="80"/>
    </location>
</feature>
<evidence type="ECO:0000313" key="3">
    <source>
        <dbReference type="Proteomes" id="UP001227831"/>
    </source>
</evidence>